<feature type="domain" description="Mce/MlaD" evidence="2">
    <location>
        <begin position="37"/>
        <end position="107"/>
    </location>
</feature>
<name>A0A7W5UI17_9BACT</name>
<protein>
    <submittedName>
        <fullName evidence="3">Phospholipid/cholesterol/gamma-HCH transport system substrate-binding protein</fullName>
    </submittedName>
</protein>
<sequence length="308" mass="34121">MRFFTKEVKIALTAIVAIALLYSLINFMKGVNIFKSSNTYYVEFENIQGLTVSNSVYANGYPVGIVRSIEYDYDRTNKVVVAVELDKEMRVPKGTKAELETSLMGGVTMNLILGPNPTQYIERGDTLKGGPHEGAMAQVEQSVPQMVALIPKIDSILTNFTRLTSDPALQQMLHNAAAISENLRTTSAQLDKMMGRDVPQMMAKLNQASTNLNKLSENLAGVDVQSTMQQVNSALKEVEGFSRNINNLSGQLTTRLNSKDNSLGLLMNDRGLYDNLNRTFQNADSLVTDLKAHPKRYVHFSVFGKKSK</sequence>
<dbReference type="PANTHER" id="PTHR33371">
    <property type="entry name" value="INTERMEMBRANE PHOSPHOLIPID TRANSPORT SYSTEM BINDING PROTEIN MLAD-RELATED"/>
    <property type="match status" value="1"/>
</dbReference>
<dbReference type="Pfam" id="PF02470">
    <property type="entry name" value="MlaD"/>
    <property type="match status" value="1"/>
</dbReference>
<evidence type="ECO:0000313" key="4">
    <source>
        <dbReference type="Proteomes" id="UP000541425"/>
    </source>
</evidence>
<comment type="caution">
    <text evidence="3">The sequence shown here is derived from an EMBL/GenBank/DDBJ whole genome shotgun (WGS) entry which is preliminary data.</text>
</comment>
<accession>A0A7W5UI17</accession>
<dbReference type="Proteomes" id="UP000541425">
    <property type="component" value="Unassembled WGS sequence"/>
</dbReference>
<dbReference type="RefSeq" id="WP_183693864.1">
    <property type="nucleotide sequence ID" value="NZ_JACICA010000001.1"/>
</dbReference>
<dbReference type="PANTHER" id="PTHR33371:SF4">
    <property type="entry name" value="INTERMEMBRANE PHOSPHOLIPID TRANSPORT SYSTEM BINDING PROTEIN MLAD"/>
    <property type="match status" value="1"/>
</dbReference>
<organism evidence="3 4">
    <name type="scientific">Alloprevotella rava</name>
    <dbReference type="NCBI Taxonomy" id="671218"/>
    <lineage>
        <taxon>Bacteria</taxon>
        <taxon>Pseudomonadati</taxon>
        <taxon>Bacteroidota</taxon>
        <taxon>Bacteroidia</taxon>
        <taxon>Bacteroidales</taxon>
        <taxon>Prevotellaceae</taxon>
        <taxon>Alloprevotella</taxon>
    </lineage>
</organism>
<dbReference type="EMBL" id="JACICA010000001">
    <property type="protein sequence ID" value="MBB3701797.1"/>
    <property type="molecule type" value="Genomic_DNA"/>
</dbReference>
<evidence type="ECO:0000256" key="1">
    <source>
        <dbReference type="SAM" id="Coils"/>
    </source>
</evidence>
<reference evidence="3 4" key="1">
    <citation type="submission" date="2020-08" db="EMBL/GenBank/DDBJ databases">
        <title>Genomic Encyclopedia of Type Strains, Phase IV (KMG-IV): sequencing the most valuable type-strain genomes for metagenomic binning, comparative biology and taxonomic classification.</title>
        <authorList>
            <person name="Goeker M."/>
        </authorList>
    </citation>
    <scope>NUCLEOTIDE SEQUENCE [LARGE SCALE GENOMIC DNA]</scope>
    <source>
        <strain evidence="3 4">DSM 22548</strain>
    </source>
</reference>
<dbReference type="InterPro" id="IPR003399">
    <property type="entry name" value="Mce/MlaD"/>
</dbReference>
<dbReference type="AlphaFoldDB" id="A0A7W5UI17"/>
<dbReference type="InterPro" id="IPR052336">
    <property type="entry name" value="MlaD_Phospholipid_Transporter"/>
</dbReference>
<gene>
    <name evidence="3" type="ORF">FHS60_000239</name>
</gene>
<evidence type="ECO:0000313" key="3">
    <source>
        <dbReference type="EMBL" id="MBB3701797.1"/>
    </source>
</evidence>
<keyword evidence="1" id="KW-0175">Coiled coil</keyword>
<evidence type="ECO:0000259" key="2">
    <source>
        <dbReference type="Pfam" id="PF02470"/>
    </source>
</evidence>
<feature type="coiled-coil region" evidence="1">
    <location>
        <begin position="198"/>
        <end position="225"/>
    </location>
</feature>
<proteinExistence type="predicted"/>